<dbReference type="AlphaFoldDB" id="A0A2P2KVM7"/>
<accession>A0A2P2KVM7</accession>
<name>A0A2P2KVM7_RHIMU</name>
<proteinExistence type="predicted"/>
<evidence type="ECO:0000313" key="1">
    <source>
        <dbReference type="EMBL" id="MBX09796.1"/>
    </source>
</evidence>
<reference evidence="1" key="1">
    <citation type="submission" date="2018-02" db="EMBL/GenBank/DDBJ databases">
        <title>Rhizophora mucronata_Transcriptome.</title>
        <authorList>
            <person name="Meera S.P."/>
            <person name="Sreeshan A."/>
            <person name="Augustine A."/>
        </authorList>
    </citation>
    <scope>NUCLEOTIDE SEQUENCE</scope>
    <source>
        <tissue evidence="1">Leaf</tissue>
    </source>
</reference>
<dbReference type="EMBL" id="GGEC01029312">
    <property type="protein sequence ID" value="MBX09796.1"/>
    <property type="molecule type" value="Transcribed_RNA"/>
</dbReference>
<organism evidence="1">
    <name type="scientific">Rhizophora mucronata</name>
    <name type="common">Asiatic mangrove</name>
    <dbReference type="NCBI Taxonomy" id="61149"/>
    <lineage>
        <taxon>Eukaryota</taxon>
        <taxon>Viridiplantae</taxon>
        <taxon>Streptophyta</taxon>
        <taxon>Embryophyta</taxon>
        <taxon>Tracheophyta</taxon>
        <taxon>Spermatophyta</taxon>
        <taxon>Magnoliopsida</taxon>
        <taxon>eudicotyledons</taxon>
        <taxon>Gunneridae</taxon>
        <taxon>Pentapetalae</taxon>
        <taxon>rosids</taxon>
        <taxon>fabids</taxon>
        <taxon>Malpighiales</taxon>
        <taxon>Rhizophoraceae</taxon>
        <taxon>Rhizophora</taxon>
    </lineage>
</organism>
<sequence length="41" mass="4704">MCNVQAHKINGQSKLKTDLCQSLYFSSHPTFKPPIWVKILT</sequence>
<protein>
    <submittedName>
        <fullName evidence="1">E3 ubiquitin-protein ligase Topors</fullName>
    </submittedName>
</protein>